<evidence type="ECO:0000259" key="8">
    <source>
        <dbReference type="PROSITE" id="PS50968"/>
    </source>
</evidence>
<name>A0AAU7V578_9ACTO</name>
<dbReference type="InterPro" id="IPR011053">
    <property type="entry name" value="Single_hybrid_motif"/>
</dbReference>
<feature type="region of interest" description="Disordered" evidence="7">
    <location>
        <begin position="487"/>
        <end position="521"/>
    </location>
</feature>
<dbReference type="KEGG" id="sapp:SAC06_07330"/>
<dbReference type="InterPro" id="IPR016185">
    <property type="entry name" value="PreATP-grasp_dom_sf"/>
</dbReference>
<proteinExistence type="predicted"/>
<accession>A0AAU7V578</accession>
<dbReference type="GO" id="GO:0005524">
    <property type="term" value="F:ATP binding"/>
    <property type="evidence" value="ECO:0007669"/>
    <property type="project" value="UniProtKB-UniRule"/>
</dbReference>
<dbReference type="PANTHER" id="PTHR18866:SF126">
    <property type="entry name" value="BIOTIN CARBOXYLASE"/>
    <property type="match status" value="1"/>
</dbReference>
<dbReference type="PANTHER" id="PTHR18866">
    <property type="entry name" value="CARBOXYLASE:PYRUVATE/ACETYL-COA/PROPIONYL-COA CARBOXYLASE"/>
    <property type="match status" value="1"/>
</dbReference>
<dbReference type="GO" id="GO:0004075">
    <property type="term" value="F:biotin carboxylase activity"/>
    <property type="evidence" value="ECO:0007669"/>
    <property type="project" value="UniProtKB-EC"/>
</dbReference>
<evidence type="ECO:0000256" key="2">
    <source>
        <dbReference type="ARBA" id="ARBA00022598"/>
    </source>
</evidence>
<dbReference type="InterPro" id="IPR011054">
    <property type="entry name" value="Rudment_hybrid_motif"/>
</dbReference>
<evidence type="ECO:0000259" key="9">
    <source>
        <dbReference type="PROSITE" id="PS50975"/>
    </source>
</evidence>
<evidence type="ECO:0000256" key="5">
    <source>
        <dbReference type="ARBA" id="ARBA00023267"/>
    </source>
</evidence>
<evidence type="ECO:0000256" key="6">
    <source>
        <dbReference type="PROSITE-ProRule" id="PRU00409"/>
    </source>
</evidence>
<dbReference type="SUPFAM" id="SSF56059">
    <property type="entry name" value="Glutathione synthetase ATP-binding domain-like"/>
    <property type="match status" value="1"/>
</dbReference>
<dbReference type="PROSITE" id="PS50968">
    <property type="entry name" value="BIOTINYL_LIPOYL"/>
    <property type="match status" value="1"/>
</dbReference>
<dbReference type="Pfam" id="PF00364">
    <property type="entry name" value="Biotin_lipoyl"/>
    <property type="match status" value="1"/>
</dbReference>
<keyword evidence="2" id="KW-0436">Ligase</keyword>
<feature type="domain" description="Biotin carboxylation" evidence="10">
    <location>
        <begin position="3"/>
        <end position="440"/>
    </location>
</feature>
<dbReference type="Pfam" id="PF02785">
    <property type="entry name" value="Biotin_carb_C"/>
    <property type="match status" value="1"/>
</dbReference>
<keyword evidence="4 6" id="KW-0067">ATP-binding</keyword>
<dbReference type="Gene3D" id="3.30.470.20">
    <property type="entry name" value="ATP-grasp fold, B domain"/>
    <property type="match status" value="1"/>
</dbReference>
<dbReference type="InterPro" id="IPR000089">
    <property type="entry name" value="Biotin_lipoyl"/>
</dbReference>
<reference evidence="11" key="1">
    <citation type="submission" date="2023-11" db="EMBL/GenBank/DDBJ databases">
        <title>Scrofimicrobium hongkongense sp. nov., isolated from a patient with peritonitis.</title>
        <authorList>
            <person name="Lao H.Y."/>
            <person name="Wong A.Y.P."/>
            <person name="Ng T.L."/>
            <person name="Wong R.Y.L."/>
            <person name="Yau M.C.Y."/>
            <person name="Lam J.Y.W."/>
            <person name="Siu G.K.H."/>
        </authorList>
    </citation>
    <scope>NUCLEOTIDE SEQUENCE</scope>
    <source>
        <strain evidence="11">R131</strain>
    </source>
</reference>
<evidence type="ECO:0000256" key="7">
    <source>
        <dbReference type="SAM" id="MobiDB-lite"/>
    </source>
</evidence>
<evidence type="ECO:0000259" key="10">
    <source>
        <dbReference type="PROSITE" id="PS50979"/>
    </source>
</evidence>
<keyword evidence="3 6" id="KW-0547">Nucleotide-binding</keyword>
<feature type="domain" description="Lipoyl-binding" evidence="8">
    <location>
        <begin position="514"/>
        <end position="589"/>
    </location>
</feature>
<dbReference type="SUPFAM" id="SSF52440">
    <property type="entry name" value="PreATP-grasp domain"/>
    <property type="match status" value="1"/>
</dbReference>
<dbReference type="GO" id="GO:0046872">
    <property type="term" value="F:metal ion binding"/>
    <property type="evidence" value="ECO:0007669"/>
    <property type="project" value="InterPro"/>
</dbReference>
<dbReference type="InterPro" id="IPR011764">
    <property type="entry name" value="Biotin_carboxylation_dom"/>
</dbReference>
<gene>
    <name evidence="11" type="ORF">SAC06_07330</name>
</gene>
<dbReference type="SUPFAM" id="SSF51246">
    <property type="entry name" value="Rudiment single hybrid motif"/>
    <property type="match status" value="1"/>
</dbReference>
<dbReference type="PROSITE" id="PS00867">
    <property type="entry name" value="CPSASE_2"/>
    <property type="match status" value="1"/>
</dbReference>
<sequence>MSTVNTVLVANRGEIALRIVRGAHDHGLRSVAVYAESDRGSHYVREADEAYSLEGTTAGETYLDGAKILAIAERAGADAIHPGYGFLAENPDFAAAVAEAGLTWIGPAAESILALGDKVQARGVAQRVGVGPVPGTDHPLTGRAEVEEFIAQHGFPVILKRADGGGGRGISVISGPTDLEHFFTGRDEDSLSAYFVERYIPRARHIETQCGRDQHGNFTVYSTRDCSVQRRHQKLIEEAPAPFLSEDALAQLHDWSRRLFEGVDYVGLGTCEFLMDEGGQIYFLEVNPRLQVEHTVTEEVTGLDLVGQQLKIAAGEELDRPEGVRGHSFELRITSEDPRLGLTPSLGTLTEIKWPTGPGIRIDTGVEEGAEVTPEFDSMIAKLIVTGQDREHALRRARRALAELAIDGVGTPTSLYQLILDHPAFTGDSLDIWTRWLEEDILPDFLAQFADAELGDEGAAPQPTPLARFVIEIDGRRHELGVPQNLLTASNTTAAPPRPPQPLRSQRESRGQAQAGAADPNLVPSPLQAIVVRVGVEPGQQVAEGDLLLVLESMKMEKYVHAHRDGEVEEILVVAGDNVSPNQPLVKLCPQSEETL</sequence>
<evidence type="ECO:0000313" key="11">
    <source>
        <dbReference type="EMBL" id="XBW07454.1"/>
    </source>
</evidence>
<evidence type="ECO:0000256" key="1">
    <source>
        <dbReference type="ARBA" id="ARBA00001953"/>
    </source>
</evidence>
<keyword evidence="5" id="KW-0092">Biotin</keyword>
<evidence type="ECO:0000256" key="4">
    <source>
        <dbReference type="ARBA" id="ARBA00022840"/>
    </source>
</evidence>
<dbReference type="Gene3D" id="2.40.50.100">
    <property type="match status" value="1"/>
</dbReference>
<protein>
    <submittedName>
        <fullName evidence="11">Biotin carboxylase N-terminal domain-containing protein</fullName>
    </submittedName>
</protein>
<dbReference type="PROSITE" id="PS50979">
    <property type="entry name" value="BC"/>
    <property type="match status" value="1"/>
</dbReference>
<dbReference type="SUPFAM" id="SSF51230">
    <property type="entry name" value="Single hybrid motif"/>
    <property type="match status" value="1"/>
</dbReference>
<comment type="cofactor">
    <cofactor evidence="1">
        <name>biotin</name>
        <dbReference type="ChEBI" id="CHEBI:57586"/>
    </cofactor>
</comment>
<dbReference type="EMBL" id="CP138335">
    <property type="protein sequence ID" value="XBW07454.1"/>
    <property type="molecule type" value="Genomic_DNA"/>
</dbReference>
<dbReference type="Pfam" id="PF00289">
    <property type="entry name" value="Biotin_carb_N"/>
    <property type="match status" value="1"/>
</dbReference>
<dbReference type="RefSeq" id="WP_350257660.1">
    <property type="nucleotide sequence ID" value="NZ_CP138335.1"/>
</dbReference>
<dbReference type="AlphaFoldDB" id="A0AAU7V578"/>
<dbReference type="InterPro" id="IPR005481">
    <property type="entry name" value="BC-like_N"/>
</dbReference>
<dbReference type="Pfam" id="PF02786">
    <property type="entry name" value="CPSase_L_D2"/>
    <property type="match status" value="1"/>
</dbReference>
<dbReference type="InterPro" id="IPR005479">
    <property type="entry name" value="CPAse_ATP-bd"/>
</dbReference>
<dbReference type="InterPro" id="IPR011761">
    <property type="entry name" value="ATP-grasp"/>
</dbReference>
<dbReference type="InterPro" id="IPR050856">
    <property type="entry name" value="Biotin_carboxylase_complex"/>
</dbReference>
<dbReference type="CDD" id="cd06850">
    <property type="entry name" value="biotinyl_domain"/>
    <property type="match status" value="1"/>
</dbReference>
<dbReference type="InterPro" id="IPR005482">
    <property type="entry name" value="Biotin_COase_C"/>
</dbReference>
<dbReference type="SMART" id="SM00878">
    <property type="entry name" value="Biotin_carb_C"/>
    <property type="match status" value="1"/>
</dbReference>
<evidence type="ECO:0000256" key="3">
    <source>
        <dbReference type="ARBA" id="ARBA00022741"/>
    </source>
</evidence>
<feature type="domain" description="ATP-grasp" evidence="9">
    <location>
        <begin position="122"/>
        <end position="314"/>
    </location>
</feature>
<organism evidence="11">
    <name type="scientific">Scrofimicrobium appendicitidis</name>
    <dbReference type="NCBI Taxonomy" id="3079930"/>
    <lineage>
        <taxon>Bacteria</taxon>
        <taxon>Bacillati</taxon>
        <taxon>Actinomycetota</taxon>
        <taxon>Actinomycetes</taxon>
        <taxon>Actinomycetales</taxon>
        <taxon>Actinomycetaceae</taxon>
        <taxon>Scrofimicrobium</taxon>
    </lineage>
</organism>
<dbReference type="PROSITE" id="PS50975">
    <property type="entry name" value="ATP_GRASP"/>
    <property type="match status" value="1"/>
</dbReference>